<dbReference type="InterPro" id="IPR015915">
    <property type="entry name" value="Kelch-typ_b-propeller"/>
</dbReference>
<evidence type="ECO:0000313" key="1">
    <source>
        <dbReference type="EMBL" id="KAK8524498.1"/>
    </source>
</evidence>
<dbReference type="InterPro" id="IPR012871">
    <property type="entry name" value="DUF1668_ORYSA"/>
</dbReference>
<organism evidence="1 2">
    <name type="scientific">Hibiscus sabdariffa</name>
    <name type="common">roselle</name>
    <dbReference type="NCBI Taxonomy" id="183260"/>
    <lineage>
        <taxon>Eukaryota</taxon>
        <taxon>Viridiplantae</taxon>
        <taxon>Streptophyta</taxon>
        <taxon>Embryophyta</taxon>
        <taxon>Tracheophyta</taxon>
        <taxon>Spermatophyta</taxon>
        <taxon>Magnoliopsida</taxon>
        <taxon>eudicotyledons</taxon>
        <taxon>Gunneridae</taxon>
        <taxon>Pentapetalae</taxon>
        <taxon>rosids</taxon>
        <taxon>malvids</taxon>
        <taxon>Malvales</taxon>
        <taxon>Malvaceae</taxon>
        <taxon>Malvoideae</taxon>
        <taxon>Hibiscus</taxon>
    </lineage>
</organism>
<gene>
    <name evidence="1" type="ORF">V6N12_029363</name>
</gene>
<dbReference type="EMBL" id="JBBPBM010000041">
    <property type="protein sequence ID" value="KAK8524498.1"/>
    <property type="molecule type" value="Genomic_DNA"/>
</dbReference>
<comment type="caution">
    <text evidence="1">The sequence shown here is derived from an EMBL/GenBank/DDBJ whole genome shotgun (WGS) entry which is preliminary data.</text>
</comment>
<reference evidence="1 2" key="1">
    <citation type="journal article" date="2024" name="G3 (Bethesda)">
        <title>Genome assembly of Hibiscus sabdariffa L. provides insights into metabolisms of medicinal natural products.</title>
        <authorList>
            <person name="Kim T."/>
        </authorList>
    </citation>
    <scope>NUCLEOTIDE SEQUENCE [LARGE SCALE GENOMIC DNA]</scope>
    <source>
        <strain evidence="1">TK-2024</strain>
        <tissue evidence="1">Old leaves</tissue>
    </source>
</reference>
<proteinExistence type="predicted"/>
<dbReference type="Gene3D" id="2.120.10.80">
    <property type="entry name" value="Kelch-type beta propeller"/>
    <property type="match status" value="1"/>
</dbReference>
<evidence type="ECO:0000313" key="2">
    <source>
        <dbReference type="Proteomes" id="UP001472677"/>
    </source>
</evidence>
<accession>A0ABR2CVX3</accession>
<dbReference type="Proteomes" id="UP001472677">
    <property type="component" value="Unassembled WGS sequence"/>
</dbReference>
<dbReference type="SUPFAM" id="SSF117281">
    <property type="entry name" value="Kelch motif"/>
    <property type="match status" value="1"/>
</dbReference>
<name>A0ABR2CVX3_9ROSI</name>
<protein>
    <submittedName>
        <fullName evidence="1">Uncharacterized protein</fullName>
    </submittedName>
</protein>
<keyword evidence="2" id="KW-1185">Reference proteome</keyword>
<dbReference type="Pfam" id="PF07893">
    <property type="entry name" value="DUF1668"/>
    <property type="match status" value="1"/>
</dbReference>
<sequence length="229" mass="25265">MLEALPLHGWMYRPDYHYLNIPTDGKQLFTVEWHTVNLKTREIGETLSTMPPEARIAGTPVACRSRIYVLGDTAAGISFVPIKGPPMLVPRESPSAVAAGGKIYVFGSTRFVDVKGHFAEVFNVELNRWDKLPPPPADSALVPRSVSDHVLLDSSRSRILVHFESNNSLHAFHTDSGSWECLDPEFGMWSTASILNLSSMFQTNSALNQDSPLSQALISTLPPSLYDSI</sequence>